<dbReference type="VEuPathDB" id="FungiDB:AeMF1_004847"/>
<dbReference type="PROSITE" id="PS00562">
    <property type="entry name" value="CBM1_1"/>
    <property type="match status" value="1"/>
</dbReference>
<gene>
    <name evidence="5" type="ORF">Ae201684_012447</name>
</gene>
<keyword evidence="6" id="KW-1185">Reference proteome</keyword>
<proteinExistence type="predicted"/>
<feature type="signal peptide" evidence="3">
    <location>
        <begin position="1"/>
        <end position="17"/>
    </location>
</feature>
<protein>
    <recommendedName>
        <fullName evidence="4">CBM1 domain-containing protein</fullName>
    </recommendedName>
</protein>
<feature type="chain" id="PRO_5026021110" description="CBM1 domain-containing protein" evidence="3">
    <location>
        <begin position="18"/>
        <end position="335"/>
    </location>
</feature>
<dbReference type="PROSITE" id="PS51164">
    <property type="entry name" value="CBM1_2"/>
    <property type="match status" value="2"/>
</dbReference>
<feature type="domain" description="CBM1" evidence="4">
    <location>
        <begin position="255"/>
        <end position="291"/>
    </location>
</feature>
<evidence type="ECO:0000259" key="4">
    <source>
        <dbReference type="PROSITE" id="PS51164"/>
    </source>
</evidence>
<dbReference type="GO" id="GO:0030248">
    <property type="term" value="F:cellulose binding"/>
    <property type="evidence" value="ECO:0007669"/>
    <property type="project" value="InterPro"/>
</dbReference>
<organism evidence="5 6">
    <name type="scientific">Aphanomyces euteiches</name>
    <dbReference type="NCBI Taxonomy" id="100861"/>
    <lineage>
        <taxon>Eukaryota</taxon>
        <taxon>Sar</taxon>
        <taxon>Stramenopiles</taxon>
        <taxon>Oomycota</taxon>
        <taxon>Saprolegniomycetes</taxon>
        <taxon>Saprolegniales</taxon>
        <taxon>Verrucalvaceae</taxon>
        <taxon>Aphanomyces</taxon>
    </lineage>
</organism>
<dbReference type="EMBL" id="VJMJ01000157">
    <property type="protein sequence ID" value="KAF0730049.1"/>
    <property type="molecule type" value="Genomic_DNA"/>
</dbReference>
<keyword evidence="1 3" id="KW-0732">Signal</keyword>
<dbReference type="AlphaFoldDB" id="A0A6G0WRI4"/>
<accession>A0A6G0WRI4</accession>
<dbReference type="Pfam" id="PF00734">
    <property type="entry name" value="CBM_1"/>
    <property type="match status" value="2"/>
</dbReference>
<evidence type="ECO:0000313" key="5">
    <source>
        <dbReference type="EMBL" id="KAF0730049.1"/>
    </source>
</evidence>
<dbReference type="InterPro" id="IPR000254">
    <property type="entry name" value="CBD"/>
</dbReference>
<reference evidence="5 6" key="1">
    <citation type="submission" date="2019-07" db="EMBL/GenBank/DDBJ databases">
        <title>Genomics analysis of Aphanomyces spp. identifies a new class of oomycete effector associated with host adaptation.</title>
        <authorList>
            <person name="Gaulin E."/>
        </authorList>
    </citation>
    <scope>NUCLEOTIDE SEQUENCE [LARGE SCALE GENOMIC DNA]</scope>
    <source>
        <strain evidence="5 6">ATCC 201684</strain>
    </source>
</reference>
<comment type="caution">
    <text evidence="5">The sequence shown here is derived from an EMBL/GenBank/DDBJ whole genome shotgun (WGS) entry which is preliminary data.</text>
</comment>
<evidence type="ECO:0000256" key="1">
    <source>
        <dbReference type="ARBA" id="ARBA00022729"/>
    </source>
</evidence>
<dbReference type="SMART" id="SM00236">
    <property type="entry name" value="fCBD"/>
    <property type="match status" value="2"/>
</dbReference>
<dbReference type="GO" id="GO:0005576">
    <property type="term" value="C:extracellular region"/>
    <property type="evidence" value="ECO:0007669"/>
    <property type="project" value="InterPro"/>
</dbReference>
<dbReference type="InterPro" id="IPR035971">
    <property type="entry name" value="CBD_sf"/>
</dbReference>
<name>A0A6G0WRI4_9STRA</name>
<feature type="region of interest" description="Disordered" evidence="2">
    <location>
        <begin position="165"/>
        <end position="255"/>
    </location>
</feature>
<sequence>MFNPIVYLALFSQVALAVNRDWPVFCTTLDSSSKLATIYENAISEDFAFTTSEFKSLRALMASRASICATSSVVHVDYVDEAIQNGRVSYQGACELWCDDARILHDDKCTIDFDSTDLGIDSSKCQSAKQLSLYTPTQETPSWQLCVTCNAAKSSQHVLYISEEFPTSEPSSDPFETTASTDSPPDSYPSISTSTPSPTSSPSDSYPRNSTSAPSPSNSTLAPSTITAPPTAPPASPAPSNSASTPAPLKTPSSGVAKPYGQCGGIGFTGATACPSGFVCSKKSDYFSLCDLGAQSGNVPIWGQCGGKLFTGSTQCDPNAQCKVVNDYYSQCIHK</sequence>
<dbReference type="Proteomes" id="UP000481153">
    <property type="component" value="Unassembled WGS sequence"/>
</dbReference>
<feature type="compositionally biased region" description="Low complexity" evidence="2">
    <location>
        <begin position="238"/>
        <end position="248"/>
    </location>
</feature>
<feature type="compositionally biased region" description="Low complexity" evidence="2">
    <location>
        <begin position="177"/>
        <end position="229"/>
    </location>
</feature>
<evidence type="ECO:0000313" key="6">
    <source>
        <dbReference type="Proteomes" id="UP000481153"/>
    </source>
</evidence>
<evidence type="ECO:0000256" key="2">
    <source>
        <dbReference type="SAM" id="MobiDB-lite"/>
    </source>
</evidence>
<evidence type="ECO:0000256" key="3">
    <source>
        <dbReference type="SAM" id="SignalP"/>
    </source>
</evidence>
<dbReference type="SUPFAM" id="SSF57180">
    <property type="entry name" value="Cellulose-binding domain"/>
    <property type="match status" value="2"/>
</dbReference>
<dbReference type="GO" id="GO:0005975">
    <property type="term" value="P:carbohydrate metabolic process"/>
    <property type="evidence" value="ECO:0007669"/>
    <property type="project" value="InterPro"/>
</dbReference>
<feature type="domain" description="CBM1" evidence="4">
    <location>
        <begin position="297"/>
        <end position="333"/>
    </location>
</feature>